<evidence type="ECO:0000256" key="1">
    <source>
        <dbReference type="ARBA" id="ARBA00008814"/>
    </source>
</evidence>
<keyword evidence="2" id="KW-0732">Signal</keyword>
<reference evidence="4 5" key="1">
    <citation type="submission" date="2019-03" db="EMBL/GenBank/DDBJ databases">
        <title>Genomic Encyclopedia of Type Strains, Phase III (KMG-III): the genomes of soil and plant-associated and newly described type strains.</title>
        <authorList>
            <person name="Whitman W."/>
        </authorList>
    </citation>
    <scope>NUCLEOTIDE SEQUENCE [LARGE SCALE GENOMIC DNA]</scope>
    <source>
        <strain evidence="4 5">DSM 27373</strain>
    </source>
</reference>
<evidence type="ECO:0000256" key="2">
    <source>
        <dbReference type="SAM" id="SignalP"/>
    </source>
</evidence>
<accession>A0A4R7G6G5</accession>
<dbReference type="AlphaFoldDB" id="A0A4R7G6G5"/>
<dbReference type="EMBL" id="SOAN01000002">
    <property type="protein sequence ID" value="TDS86937.1"/>
    <property type="molecule type" value="Genomic_DNA"/>
</dbReference>
<name>A0A4R7G6G5_9MICC</name>
<gene>
    <name evidence="4" type="ORF">EV640_102232</name>
</gene>
<keyword evidence="5" id="KW-1185">Reference proteome</keyword>
<dbReference type="SUPFAM" id="SSF53807">
    <property type="entry name" value="Helical backbone' metal receptor"/>
    <property type="match status" value="1"/>
</dbReference>
<feature type="chain" id="PRO_5039598589" evidence="2">
    <location>
        <begin position="25"/>
        <end position="349"/>
    </location>
</feature>
<dbReference type="Pfam" id="PF01497">
    <property type="entry name" value="Peripla_BP_2"/>
    <property type="match status" value="1"/>
</dbReference>
<comment type="similarity">
    <text evidence="1">Belongs to the bacterial solute-binding protein 8 family.</text>
</comment>
<protein>
    <submittedName>
        <fullName evidence="4">Iron complex transport system substrate-binding protein</fullName>
    </submittedName>
</protein>
<evidence type="ECO:0000259" key="3">
    <source>
        <dbReference type="PROSITE" id="PS50983"/>
    </source>
</evidence>
<organism evidence="4 5">
    <name type="scientific">Nesterenkonia aurantiaca</name>
    <dbReference type="NCBI Taxonomy" id="1436010"/>
    <lineage>
        <taxon>Bacteria</taxon>
        <taxon>Bacillati</taxon>
        <taxon>Actinomycetota</taxon>
        <taxon>Actinomycetes</taxon>
        <taxon>Micrococcales</taxon>
        <taxon>Micrococcaceae</taxon>
        <taxon>Nesterenkonia</taxon>
    </lineage>
</organism>
<dbReference type="Gene3D" id="3.40.50.1980">
    <property type="entry name" value="Nitrogenase molybdenum iron protein domain"/>
    <property type="match status" value="2"/>
</dbReference>
<sequence>MNTVPATASRSPRSRALTASAALAALLPLTLAGCGGGVSSDGAETSETTAADETVAVENCGRELSFDAAPTSVVGMMPSQTELLLRLGVTAESLVGQAQTETSPLPEDVADQASDIPVLSTDMPPAREDLLATSPDFVVSPTEYEFTAEQGFASLDQLADNGAQAYVATGGCADRRNTAEVTDVMTDITNLGEIMGVPQEAAALNDDAEARLAAVEDAIAEQDRLSVAQVYVEGNSLGAIGAGVEADIILQAGGENVFDPDAPEFEAFFATEVNPEEIIERDPEAIVFGTSGPENEEQTREYLTTTFPGTPAVENDRLIAVDQSDLYPGTLGNIDAVETIAVELYPEAF</sequence>
<feature type="signal peptide" evidence="2">
    <location>
        <begin position="1"/>
        <end position="24"/>
    </location>
</feature>
<evidence type="ECO:0000313" key="4">
    <source>
        <dbReference type="EMBL" id="TDS86937.1"/>
    </source>
</evidence>
<dbReference type="InterPro" id="IPR050902">
    <property type="entry name" value="ABC_Transporter_SBP"/>
</dbReference>
<dbReference type="Proteomes" id="UP000294506">
    <property type="component" value="Unassembled WGS sequence"/>
</dbReference>
<dbReference type="PROSITE" id="PS50983">
    <property type="entry name" value="FE_B12_PBP"/>
    <property type="match status" value="1"/>
</dbReference>
<dbReference type="PANTHER" id="PTHR30535">
    <property type="entry name" value="VITAMIN B12-BINDING PROTEIN"/>
    <property type="match status" value="1"/>
</dbReference>
<dbReference type="RefSeq" id="WP_036477733.1">
    <property type="nucleotide sequence ID" value="NZ_SOAN01000002.1"/>
</dbReference>
<feature type="domain" description="Fe/B12 periplasmic-binding" evidence="3">
    <location>
        <begin position="72"/>
        <end position="348"/>
    </location>
</feature>
<dbReference type="InterPro" id="IPR002491">
    <property type="entry name" value="ABC_transptr_periplasmic_BD"/>
</dbReference>
<comment type="caution">
    <text evidence="4">The sequence shown here is derived from an EMBL/GenBank/DDBJ whole genome shotgun (WGS) entry which is preliminary data.</text>
</comment>
<evidence type="ECO:0000313" key="5">
    <source>
        <dbReference type="Proteomes" id="UP000294506"/>
    </source>
</evidence>
<proteinExistence type="inferred from homology"/>
<dbReference type="PANTHER" id="PTHR30535:SF7">
    <property type="entry name" value="IRON(III) DICITRATE-BINDING PROTEIN"/>
    <property type="match status" value="1"/>
</dbReference>